<dbReference type="PROSITE" id="PS51118">
    <property type="entry name" value="HTH_HXLR"/>
    <property type="match status" value="1"/>
</dbReference>
<dbReference type="Proteomes" id="UP000597613">
    <property type="component" value="Unassembled WGS sequence"/>
</dbReference>
<name>A0ABR7AN81_9SPHN</name>
<feature type="domain" description="HTH hxlR-type" evidence="4">
    <location>
        <begin position="48"/>
        <end position="152"/>
    </location>
</feature>
<dbReference type="PANTHER" id="PTHR33204">
    <property type="entry name" value="TRANSCRIPTIONAL REGULATOR, MARR FAMILY"/>
    <property type="match status" value="1"/>
</dbReference>
<gene>
    <name evidence="5" type="ORF">H8S47_06950</name>
</gene>
<keyword evidence="3" id="KW-0804">Transcription</keyword>
<proteinExistence type="predicted"/>
<dbReference type="InterPro" id="IPR036390">
    <property type="entry name" value="WH_DNA-bd_sf"/>
</dbReference>
<dbReference type="InterPro" id="IPR036388">
    <property type="entry name" value="WH-like_DNA-bd_sf"/>
</dbReference>
<dbReference type="EMBL" id="JACONT010000010">
    <property type="protein sequence ID" value="MBC3941422.1"/>
    <property type="molecule type" value="Genomic_DNA"/>
</dbReference>
<evidence type="ECO:0000313" key="5">
    <source>
        <dbReference type="EMBL" id="MBC3941422.1"/>
    </source>
</evidence>
<evidence type="ECO:0000259" key="4">
    <source>
        <dbReference type="PROSITE" id="PS51118"/>
    </source>
</evidence>
<keyword evidence="6" id="KW-1185">Reference proteome</keyword>
<evidence type="ECO:0000256" key="3">
    <source>
        <dbReference type="ARBA" id="ARBA00023163"/>
    </source>
</evidence>
<accession>A0ABR7AN81</accession>
<dbReference type="Pfam" id="PF01638">
    <property type="entry name" value="HxlR"/>
    <property type="match status" value="1"/>
</dbReference>
<evidence type="ECO:0000313" key="6">
    <source>
        <dbReference type="Proteomes" id="UP000597613"/>
    </source>
</evidence>
<keyword evidence="1" id="KW-0805">Transcription regulation</keyword>
<dbReference type="SUPFAM" id="SSF46785">
    <property type="entry name" value="Winged helix' DNA-binding domain"/>
    <property type="match status" value="1"/>
</dbReference>
<dbReference type="InterPro" id="IPR002577">
    <property type="entry name" value="HTH_HxlR"/>
</dbReference>
<comment type="caution">
    <text evidence="5">The sequence shown here is derived from an EMBL/GenBank/DDBJ whole genome shotgun (WGS) entry which is preliminary data.</text>
</comment>
<sequence>MVTLGKKAPFSAILTFRKLSVTITAKFTADEIATAERYVATTPPADIDPRIEALVTELIGRVADKWTMMVVEALTESGTLRFSRLAEAIGGISQKMLTQTLRAMERDGLVNRTVYPVVPPKVEYRLTQLGLTLGAAFCGVWIWASDNLVEVEKARAAFDQHALNG</sequence>
<keyword evidence="2" id="KW-0238">DNA-binding</keyword>
<dbReference type="Gene3D" id="1.10.10.10">
    <property type="entry name" value="Winged helix-like DNA-binding domain superfamily/Winged helix DNA-binding domain"/>
    <property type="match status" value="1"/>
</dbReference>
<organism evidence="5 6">
    <name type="scientific">Sphingomonas albertensis</name>
    <dbReference type="NCBI Taxonomy" id="2762591"/>
    <lineage>
        <taxon>Bacteria</taxon>
        <taxon>Pseudomonadati</taxon>
        <taxon>Pseudomonadota</taxon>
        <taxon>Alphaproteobacteria</taxon>
        <taxon>Sphingomonadales</taxon>
        <taxon>Sphingomonadaceae</taxon>
        <taxon>Sphingomonas</taxon>
    </lineage>
</organism>
<protein>
    <submittedName>
        <fullName evidence="5">Helix-turn-helix transcriptional regulator</fullName>
    </submittedName>
</protein>
<reference evidence="5 6" key="1">
    <citation type="submission" date="2020-08" db="EMBL/GenBank/DDBJ databases">
        <title>Putative novel bacterial strains isolated from necrotic wheat leaf tissues caused by Xanthomonas translucens.</title>
        <authorList>
            <person name="Tambong J.T."/>
        </authorList>
    </citation>
    <scope>NUCLEOTIDE SEQUENCE [LARGE SCALE GENOMIC DNA]</scope>
    <source>
        <strain evidence="6">DOAB 1063</strain>
    </source>
</reference>
<dbReference type="PANTHER" id="PTHR33204:SF39">
    <property type="entry name" value="TRANSCRIPTIONAL REGULATORY PROTEIN"/>
    <property type="match status" value="1"/>
</dbReference>
<evidence type="ECO:0000256" key="1">
    <source>
        <dbReference type="ARBA" id="ARBA00023015"/>
    </source>
</evidence>
<evidence type="ECO:0000256" key="2">
    <source>
        <dbReference type="ARBA" id="ARBA00023125"/>
    </source>
</evidence>